<gene>
    <name evidence="1" type="ORF">NHX12_034232</name>
</gene>
<protein>
    <submittedName>
        <fullName evidence="1">Uncharacterized protein</fullName>
    </submittedName>
</protein>
<dbReference type="EMBL" id="JANIIK010007696">
    <property type="protein sequence ID" value="KAJ3580715.1"/>
    <property type="molecule type" value="Genomic_DNA"/>
</dbReference>
<dbReference type="Proteomes" id="UP001148018">
    <property type="component" value="Unassembled WGS sequence"/>
</dbReference>
<sequence>MLSGETNWVFGLIAVREQDTGEDHLTRGGRRLLRRLVDSVQKVLLPWSPWRLQSPLEPEDAVAMVTVGARGCCRHGLLEEFSGLVTSQSPLHLEDAVAMVTLGAGECRRHGHPWSWRMPSQ</sequence>
<dbReference type="AlphaFoldDB" id="A0A9Q0D579"/>
<reference evidence="1" key="1">
    <citation type="submission" date="2022-07" db="EMBL/GenBank/DDBJ databases">
        <title>Chromosome-level genome of Muraenolepis orangiensis.</title>
        <authorList>
            <person name="Kim J."/>
        </authorList>
    </citation>
    <scope>NUCLEOTIDE SEQUENCE</scope>
    <source>
        <strain evidence="1">KU_S4_2022</strain>
        <tissue evidence="1">Muscle</tissue>
    </source>
</reference>
<evidence type="ECO:0000313" key="2">
    <source>
        <dbReference type="Proteomes" id="UP001148018"/>
    </source>
</evidence>
<comment type="caution">
    <text evidence="1">The sequence shown here is derived from an EMBL/GenBank/DDBJ whole genome shotgun (WGS) entry which is preliminary data.</text>
</comment>
<evidence type="ECO:0000313" key="1">
    <source>
        <dbReference type="EMBL" id="KAJ3580715.1"/>
    </source>
</evidence>
<organism evidence="1 2">
    <name type="scientific">Muraenolepis orangiensis</name>
    <name type="common">Patagonian moray cod</name>
    <dbReference type="NCBI Taxonomy" id="630683"/>
    <lineage>
        <taxon>Eukaryota</taxon>
        <taxon>Metazoa</taxon>
        <taxon>Chordata</taxon>
        <taxon>Craniata</taxon>
        <taxon>Vertebrata</taxon>
        <taxon>Euteleostomi</taxon>
        <taxon>Actinopterygii</taxon>
        <taxon>Neopterygii</taxon>
        <taxon>Teleostei</taxon>
        <taxon>Neoteleostei</taxon>
        <taxon>Acanthomorphata</taxon>
        <taxon>Zeiogadaria</taxon>
        <taxon>Gadariae</taxon>
        <taxon>Gadiformes</taxon>
        <taxon>Muraenolepidoidei</taxon>
        <taxon>Muraenolepididae</taxon>
        <taxon>Muraenolepis</taxon>
    </lineage>
</organism>
<accession>A0A9Q0D579</accession>
<proteinExistence type="predicted"/>
<keyword evidence="2" id="KW-1185">Reference proteome</keyword>
<name>A0A9Q0D579_9TELE</name>